<accession>T2KMT8</accession>
<dbReference type="eggNOG" id="ENOG5032R14">
    <property type="taxonomic scope" value="Bacteria"/>
</dbReference>
<evidence type="ECO:0000313" key="1">
    <source>
        <dbReference type="EMBL" id="CDF80217.1"/>
    </source>
</evidence>
<keyword evidence="2" id="KW-1185">Reference proteome</keyword>
<dbReference type="InterPro" id="IPR005901">
    <property type="entry name" value="GLPGLI"/>
</dbReference>
<dbReference type="PATRIC" id="fig|1347342.6.peg.2519"/>
<dbReference type="Proteomes" id="UP000016160">
    <property type="component" value="Chromosome"/>
</dbReference>
<gene>
    <name evidence="1" type="ORF">BN863_25050</name>
</gene>
<reference evidence="1 2" key="1">
    <citation type="journal article" date="2013" name="Appl. Environ. Microbiol.">
        <title>The genome of the alga-associated marine flavobacterium Formosa agariphila KMM 3901T reveals a broad potential for degradation of algal polysaccharides.</title>
        <authorList>
            <person name="Mann A.J."/>
            <person name="Hahnke R.L."/>
            <person name="Huang S."/>
            <person name="Werner J."/>
            <person name="Xing P."/>
            <person name="Barbeyron T."/>
            <person name="Huettel B."/>
            <person name="Stueber K."/>
            <person name="Reinhardt R."/>
            <person name="Harder J."/>
            <person name="Gloeckner F.O."/>
            <person name="Amann R.I."/>
            <person name="Teeling H."/>
        </authorList>
    </citation>
    <scope>NUCLEOTIDE SEQUENCE [LARGE SCALE GENOMIC DNA]</scope>
    <source>
        <strain evidence="2">DSM 15362 / KCTC 12365 / LMG 23005 / KMM 3901</strain>
    </source>
</reference>
<dbReference type="STRING" id="1347342.BN863_25050"/>
<dbReference type="Pfam" id="PF09697">
    <property type="entry name" value="Porph_ging"/>
    <property type="match status" value="1"/>
</dbReference>
<protein>
    <recommendedName>
        <fullName evidence="3">GLPGLI family protein</fullName>
    </recommendedName>
</protein>
<evidence type="ECO:0008006" key="3">
    <source>
        <dbReference type="Google" id="ProtNLM"/>
    </source>
</evidence>
<name>T2KMT8_FORAG</name>
<organism evidence="1 2">
    <name type="scientific">Formosa agariphila (strain DSM 15362 / KCTC 12365 / LMG 23005 / KMM 3901 / M-2Alg 35-1)</name>
    <dbReference type="NCBI Taxonomy" id="1347342"/>
    <lineage>
        <taxon>Bacteria</taxon>
        <taxon>Pseudomonadati</taxon>
        <taxon>Bacteroidota</taxon>
        <taxon>Flavobacteriia</taxon>
        <taxon>Flavobacteriales</taxon>
        <taxon>Flavobacteriaceae</taxon>
        <taxon>Formosa</taxon>
    </lineage>
</organism>
<evidence type="ECO:0000313" key="2">
    <source>
        <dbReference type="Proteomes" id="UP000016160"/>
    </source>
</evidence>
<dbReference type="AlphaFoldDB" id="T2KMT8"/>
<proteinExistence type="predicted"/>
<sequence length="158" mass="18288">MSRDLGLVYVKEPIPEMKWEISEDTKSIGQYTCTKATVMFRGRKYTAWFTTEIPLPYGPWKLQGLPGLILEAYDTDKEVYFYFKSIKYPLETTTAILALDPTTEQKDWISFAEYKQGLIEAHNRAIENGRMFMEDFDAEESTGKKSMAGSYIEVFDEN</sequence>
<dbReference type="EMBL" id="HG315671">
    <property type="protein sequence ID" value="CDF80217.1"/>
    <property type="molecule type" value="Genomic_DNA"/>
</dbReference>
<dbReference type="HOGENOM" id="CLU_1666831_0_0_10"/>
<dbReference type="NCBIfam" id="TIGR01200">
    <property type="entry name" value="GLPGLI"/>
    <property type="match status" value="1"/>
</dbReference>